<name>A0A9R1X157_LACSA</name>
<sequence>MTEFTSSANSVTHQGSNQPRRNLNNPNNNQQSNYRGPGSNRGRGCGLGNSNGGPRCQVYFIPGHSALNCRNWFKDAYQADDYRGGNSVTTSPYNGDPNWYIDTGATDHLTSDLDRLSVQECYNGKDQVQDANDTGLNISHIGHSKISDLGKPLVLKNV</sequence>
<proteinExistence type="predicted"/>
<feature type="region of interest" description="Disordered" evidence="1">
    <location>
        <begin position="1"/>
        <end position="46"/>
    </location>
</feature>
<accession>A0A9R1X157</accession>
<evidence type="ECO:0000313" key="2">
    <source>
        <dbReference type="EMBL" id="KAJ0194424.1"/>
    </source>
</evidence>
<feature type="compositionally biased region" description="Low complexity" evidence="1">
    <location>
        <begin position="16"/>
        <end position="38"/>
    </location>
</feature>
<dbReference type="Proteomes" id="UP000235145">
    <property type="component" value="Unassembled WGS sequence"/>
</dbReference>
<keyword evidence="3" id="KW-1185">Reference proteome</keyword>
<gene>
    <name evidence="2" type="ORF">LSAT_V11C800397680</name>
</gene>
<feature type="compositionally biased region" description="Polar residues" evidence="1">
    <location>
        <begin position="1"/>
        <end position="15"/>
    </location>
</feature>
<protein>
    <submittedName>
        <fullName evidence="2">Uncharacterized protein</fullName>
    </submittedName>
</protein>
<dbReference type="EMBL" id="NBSK02000008">
    <property type="protein sequence ID" value="KAJ0194424.1"/>
    <property type="molecule type" value="Genomic_DNA"/>
</dbReference>
<comment type="caution">
    <text evidence="2">The sequence shown here is derived from an EMBL/GenBank/DDBJ whole genome shotgun (WGS) entry which is preliminary data.</text>
</comment>
<reference evidence="2 3" key="1">
    <citation type="journal article" date="2017" name="Nat. Commun.">
        <title>Genome assembly with in vitro proximity ligation data and whole-genome triplication in lettuce.</title>
        <authorList>
            <person name="Reyes-Chin-Wo S."/>
            <person name="Wang Z."/>
            <person name="Yang X."/>
            <person name="Kozik A."/>
            <person name="Arikit S."/>
            <person name="Song C."/>
            <person name="Xia L."/>
            <person name="Froenicke L."/>
            <person name="Lavelle D.O."/>
            <person name="Truco M.J."/>
            <person name="Xia R."/>
            <person name="Zhu S."/>
            <person name="Xu C."/>
            <person name="Xu H."/>
            <person name="Xu X."/>
            <person name="Cox K."/>
            <person name="Korf I."/>
            <person name="Meyers B.C."/>
            <person name="Michelmore R.W."/>
        </authorList>
    </citation>
    <scope>NUCLEOTIDE SEQUENCE [LARGE SCALE GENOMIC DNA]</scope>
    <source>
        <strain evidence="3">cv. Salinas</strain>
        <tissue evidence="2">Seedlings</tissue>
    </source>
</reference>
<evidence type="ECO:0000256" key="1">
    <source>
        <dbReference type="SAM" id="MobiDB-lite"/>
    </source>
</evidence>
<dbReference type="AlphaFoldDB" id="A0A9R1X157"/>
<organism evidence="2 3">
    <name type="scientific">Lactuca sativa</name>
    <name type="common">Garden lettuce</name>
    <dbReference type="NCBI Taxonomy" id="4236"/>
    <lineage>
        <taxon>Eukaryota</taxon>
        <taxon>Viridiplantae</taxon>
        <taxon>Streptophyta</taxon>
        <taxon>Embryophyta</taxon>
        <taxon>Tracheophyta</taxon>
        <taxon>Spermatophyta</taxon>
        <taxon>Magnoliopsida</taxon>
        <taxon>eudicotyledons</taxon>
        <taxon>Gunneridae</taxon>
        <taxon>Pentapetalae</taxon>
        <taxon>asterids</taxon>
        <taxon>campanulids</taxon>
        <taxon>Asterales</taxon>
        <taxon>Asteraceae</taxon>
        <taxon>Cichorioideae</taxon>
        <taxon>Cichorieae</taxon>
        <taxon>Lactucinae</taxon>
        <taxon>Lactuca</taxon>
    </lineage>
</organism>
<evidence type="ECO:0000313" key="3">
    <source>
        <dbReference type="Proteomes" id="UP000235145"/>
    </source>
</evidence>